<evidence type="ECO:0000256" key="4">
    <source>
        <dbReference type="SAM" id="MobiDB-lite"/>
    </source>
</evidence>
<protein>
    <submittedName>
        <fullName evidence="5">Inhibitor kappa b</fullName>
    </submittedName>
</protein>
<dbReference type="InterPro" id="IPR036770">
    <property type="entry name" value="Ankyrin_rpt-contain_sf"/>
</dbReference>
<dbReference type="PANTHER" id="PTHR46680:SF3">
    <property type="entry name" value="NF-KAPPA-B INHIBITOR CACTUS"/>
    <property type="match status" value="1"/>
</dbReference>
<keyword evidence="2 3" id="KW-0040">ANK repeat</keyword>
<gene>
    <name evidence="5" type="ORF">PoB_000500000</name>
</gene>
<keyword evidence="6" id="KW-1185">Reference proteome</keyword>
<dbReference type="InterPro" id="IPR051070">
    <property type="entry name" value="NF-kappa-B_inhibitor"/>
</dbReference>
<dbReference type="SMART" id="SM00248">
    <property type="entry name" value="ANK"/>
    <property type="match status" value="5"/>
</dbReference>
<comment type="caution">
    <text evidence="5">The sequence shown here is derived from an EMBL/GenBank/DDBJ whole genome shotgun (WGS) entry which is preliminary data.</text>
</comment>
<organism evidence="5 6">
    <name type="scientific">Plakobranchus ocellatus</name>
    <dbReference type="NCBI Taxonomy" id="259542"/>
    <lineage>
        <taxon>Eukaryota</taxon>
        <taxon>Metazoa</taxon>
        <taxon>Spiralia</taxon>
        <taxon>Lophotrochozoa</taxon>
        <taxon>Mollusca</taxon>
        <taxon>Gastropoda</taxon>
        <taxon>Heterobranchia</taxon>
        <taxon>Euthyneura</taxon>
        <taxon>Panpulmonata</taxon>
        <taxon>Sacoglossa</taxon>
        <taxon>Placobranchoidea</taxon>
        <taxon>Plakobranchidae</taxon>
        <taxon>Plakobranchus</taxon>
    </lineage>
</organism>
<dbReference type="GO" id="GO:0071356">
    <property type="term" value="P:cellular response to tumor necrosis factor"/>
    <property type="evidence" value="ECO:0007669"/>
    <property type="project" value="TreeGrafter"/>
</dbReference>
<keyword evidence="1" id="KW-0677">Repeat</keyword>
<sequence length="551" mass="61238">MNIHQLSGAICAGVTVIVTNKNYGQFNPLYHPGTSKLAETFVLVKRIILLLLTYALCILLPPKGQDNSAVRHNWQPTVEMAATTTSSLTTTSTTYMEGRLFEQNDSGIDSLPEFLSSSSMDFSGQNLEVIDELSTTNSEIFTSSVAPHHKHFSNSRCDDNSKAKSPQSSKLMSLTSGFLSLNLDSPNIDNGITEPDGTEKNLNCMEREKLEMLERQEVTVAENLCGLMSDHDSGLFSITTPMNDLCEEENLQKHCENNVEDIRNIEDEKAEESPSCIHSTMQSKERNIVQEQIITYYLTAEQRVALYQGDADGDNWLHLSIINGRMDLATALINLAPDYFWLSYSNLRRQTPLHLAVLTGQARLARRLVCAGAIVDVQDLRGDTPLHIACRMGYDDMVKMLLTPVRFEETQRNVWEIPYQRLPQDLGVRNFDGQSPLHVAVISGHQRIVQLLLNAGADPNIGEAKSGRTALHLASERGRVELVELLACKPEMDLLKRDYGGLTAAQLAHGRNLDPIAQFLQADCDNMSDAESEATMVASDSDEEWSDDAME</sequence>
<feature type="repeat" description="ANK" evidence="3">
    <location>
        <begin position="432"/>
        <end position="464"/>
    </location>
</feature>
<dbReference type="PROSITE" id="PS50297">
    <property type="entry name" value="ANK_REP_REGION"/>
    <property type="match status" value="4"/>
</dbReference>
<dbReference type="Pfam" id="PF12796">
    <property type="entry name" value="Ank_2"/>
    <property type="match status" value="2"/>
</dbReference>
<proteinExistence type="predicted"/>
<dbReference type="PANTHER" id="PTHR46680">
    <property type="entry name" value="NF-KAPPA-B INHIBITOR ALPHA"/>
    <property type="match status" value="1"/>
</dbReference>
<evidence type="ECO:0000313" key="5">
    <source>
        <dbReference type="EMBL" id="GFN78494.1"/>
    </source>
</evidence>
<dbReference type="PROSITE" id="PS50088">
    <property type="entry name" value="ANK_REPEAT"/>
    <property type="match status" value="4"/>
</dbReference>
<evidence type="ECO:0000256" key="1">
    <source>
        <dbReference type="ARBA" id="ARBA00022737"/>
    </source>
</evidence>
<feature type="repeat" description="ANK" evidence="3">
    <location>
        <begin position="348"/>
        <end position="380"/>
    </location>
</feature>
<dbReference type="GO" id="GO:0005829">
    <property type="term" value="C:cytosol"/>
    <property type="evidence" value="ECO:0007669"/>
    <property type="project" value="TreeGrafter"/>
</dbReference>
<dbReference type="GO" id="GO:0051059">
    <property type="term" value="F:NF-kappaB binding"/>
    <property type="evidence" value="ECO:0007669"/>
    <property type="project" value="TreeGrafter"/>
</dbReference>
<dbReference type="InterPro" id="IPR002110">
    <property type="entry name" value="Ankyrin_rpt"/>
</dbReference>
<reference evidence="5 6" key="1">
    <citation type="journal article" date="2021" name="Elife">
        <title>Chloroplast acquisition without the gene transfer in kleptoplastic sea slugs, Plakobranchus ocellatus.</title>
        <authorList>
            <person name="Maeda T."/>
            <person name="Takahashi S."/>
            <person name="Yoshida T."/>
            <person name="Shimamura S."/>
            <person name="Takaki Y."/>
            <person name="Nagai Y."/>
            <person name="Toyoda A."/>
            <person name="Suzuki Y."/>
            <person name="Arimoto A."/>
            <person name="Ishii H."/>
            <person name="Satoh N."/>
            <person name="Nishiyama T."/>
            <person name="Hasebe M."/>
            <person name="Maruyama T."/>
            <person name="Minagawa J."/>
            <person name="Obokata J."/>
            <person name="Shigenobu S."/>
        </authorList>
    </citation>
    <scope>NUCLEOTIDE SEQUENCE [LARGE SCALE GENOMIC DNA]</scope>
</reference>
<feature type="region of interest" description="Disordered" evidence="4">
    <location>
        <begin position="150"/>
        <end position="169"/>
    </location>
</feature>
<evidence type="ECO:0000313" key="6">
    <source>
        <dbReference type="Proteomes" id="UP000735302"/>
    </source>
</evidence>
<dbReference type="PRINTS" id="PR01415">
    <property type="entry name" value="ANKYRIN"/>
</dbReference>
<dbReference type="AlphaFoldDB" id="A0AAV3Y6U3"/>
<dbReference type="EMBL" id="BLXT01000588">
    <property type="protein sequence ID" value="GFN78494.1"/>
    <property type="molecule type" value="Genomic_DNA"/>
</dbReference>
<dbReference type="Gene3D" id="1.25.40.20">
    <property type="entry name" value="Ankyrin repeat-containing domain"/>
    <property type="match status" value="1"/>
</dbReference>
<dbReference type="Proteomes" id="UP000735302">
    <property type="component" value="Unassembled WGS sequence"/>
</dbReference>
<feature type="region of interest" description="Disordered" evidence="4">
    <location>
        <begin position="530"/>
        <end position="551"/>
    </location>
</feature>
<evidence type="ECO:0000256" key="2">
    <source>
        <dbReference type="ARBA" id="ARBA00023043"/>
    </source>
</evidence>
<evidence type="ECO:0000256" key="3">
    <source>
        <dbReference type="PROSITE-ProRule" id="PRU00023"/>
    </source>
</evidence>
<feature type="repeat" description="ANK" evidence="3">
    <location>
        <begin position="466"/>
        <end position="486"/>
    </location>
</feature>
<accession>A0AAV3Y6U3</accession>
<name>A0AAV3Y6U3_9GAST</name>
<feature type="compositionally biased region" description="Acidic residues" evidence="4">
    <location>
        <begin position="540"/>
        <end position="551"/>
    </location>
</feature>
<dbReference type="SUPFAM" id="SSF48403">
    <property type="entry name" value="Ankyrin repeat"/>
    <property type="match status" value="1"/>
</dbReference>
<feature type="repeat" description="ANK" evidence="3">
    <location>
        <begin position="381"/>
        <end position="402"/>
    </location>
</feature>